<evidence type="ECO:0000256" key="2">
    <source>
        <dbReference type="SAM" id="SignalP"/>
    </source>
</evidence>
<feature type="region of interest" description="Disordered" evidence="1">
    <location>
        <begin position="43"/>
        <end position="62"/>
    </location>
</feature>
<accession>A0A1B0A3M6</accession>
<protein>
    <recommendedName>
        <fullName evidence="5">Secreted protein</fullName>
    </recommendedName>
</protein>
<reference evidence="3" key="2">
    <citation type="submission" date="2020-05" db="UniProtKB">
        <authorList>
            <consortium name="EnsemblMetazoa"/>
        </authorList>
    </citation>
    <scope>IDENTIFICATION</scope>
    <source>
        <strain evidence="3">IAEA</strain>
    </source>
</reference>
<evidence type="ECO:0000313" key="3">
    <source>
        <dbReference type="EnsemblMetazoa" id="GPAI033459-PA"/>
    </source>
</evidence>
<name>A0A1B0A3M6_GLOPL</name>
<evidence type="ECO:0000256" key="1">
    <source>
        <dbReference type="SAM" id="MobiDB-lite"/>
    </source>
</evidence>
<keyword evidence="4" id="KW-1185">Reference proteome</keyword>
<dbReference type="EnsemblMetazoa" id="GPAI033459-RA">
    <property type="protein sequence ID" value="GPAI033459-PA"/>
    <property type="gene ID" value="GPAI033459"/>
</dbReference>
<proteinExistence type="predicted"/>
<sequence length="110" mass="12528">MFLVIFWIFWVKKGNSRHHTLLHWGKGNNQELTDTCKREERNVETAPSVYPQPIVSQSQNRSAPPPLAFSAFMPRNSPRCVLVSTLNDTLVGIKMSKTRLNSQHASHSKV</sequence>
<feature type="signal peptide" evidence="2">
    <location>
        <begin position="1"/>
        <end position="16"/>
    </location>
</feature>
<keyword evidence="2" id="KW-0732">Signal</keyword>
<dbReference type="Proteomes" id="UP000092445">
    <property type="component" value="Unassembled WGS sequence"/>
</dbReference>
<evidence type="ECO:0000313" key="4">
    <source>
        <dbReference type="Proteomes" id="UP000092445"/>
    </source>
</evidence>
<reference evidence="4" key="1">
    <citation type="submission" date="2014-03" db="EMBL/GenBank/DDBJ databases">
        <authorList>
            <person name="Aksoy S."/>
            <person name="Warren W."/>
            <person name="Wilson R.K."/>
        </authorList>
    </citation>
    <scope>NUCLEOTIDE SEQUENCE [LARGE SCALE GENOMIC DNA]</scope>
    <source>
        <strain evidence="4">IAEA</strain>
    </source>
</reference>
<dbReference type="VEuPathDB" id="VectorBase:GPAI033459"/>
<dbReference type="AlphaFoldDB" id="A0A1B0A3M6"/>
<feature type="chain" id="PRO_5008403449" description="Secreted protein" evidence="2">
    <location>
        <begin position="17"/>
        <end position="110"/>
    </location>
</feature>
<organism evidence="3 4">
    <name type="scientific">Glossina pallidipes</name>
    <name type="common">Tsetse fly</name>
    <dbReference type="NCBI Taxonomy" id="7398"/>
    <lineage>
        <taxon>Eukaryota</taxon>
        <taxon>Metazoa</taxon>
        <taxon>Ecdysozoa</taxon>
        <taxon>Arthropoda</taxon>
        <taxon>Hexapoda</taxon>
        <taxon>Insecta</taxon>
        <taxon>Pterygota</taxon>
        <taxon>Neoptera</taxon>
        <taxon>Endopterygota</taxon>
        <taxon>Diptera</taxon>
        <taxon>Brachycera</taxon>
        <taxon>Muscomorpha</taxon>
        <taxon>Hippoboscoidea</taxon>
        <taxon>Glossinidae</taxon>
        <taxon>Glossina</taxon>
    </lineage>
</organism>
<evidence type="ECO:0008006" key="5">
    <source>
        <dbReference type="Google" id="ProtNLM"/>
    </source>
</evidence>